<feature type="transmembrane region" description="Helical" evidence="6">
    <location>
        <begin position="278"/>
        <end position="297"/>
    </location>
</feature>
<dbReference type="InterPro" id="IPR050475">
    <property type="entry name" value="Prenyltransferase_related"/>
</dbReference>
<evidence type="ECO:0000256" key="2">
    <source>
        <dbReference type="ARBA" id="ARBA00022475"/>
    </source>
</evidence>
<feature type="transmembrane region" description="Helical" evidence="6">
    <location>
        <begin position="167"/>
        <end position="184"/>
    </location>
</feature>
<dbReference type="STRING" id="440514.SAMN04488010_3774"/>
<dbReference type="InterPro" id="IPR044878">
    <property type="entry name" value="UbiA_sf"/>
</dbReference>
<dbReference type="Pfam" id="PF01040">
    <property type="entry name" value="UbiA"/>
    <property type="match status" value="1"/>
</dbReference>
<dbReference type="Proteomes" id="UP000199462">
    <property type="component" value="Unassembled WGS sequence"/>
</dbReference>
<gene>
    <name evidence="7" type="ORF">SAMN04488010_3774</name>
</gene>
<evidence type="ECO:0000256" key="1">
    <source>
        <dbReference type="ARBA" id="ARBA00004141"/>
    </source>
</evidence>
<keyword evidence="3 6" id="KW-0812">Transmembrane</keyword>
<keyword evidence="5 6" id="KW-0472">Membrane</keyword>
<dbReference type="PANTHER" id="PTHR42723">
    <property type="entry name" value="CHLOROPHYLL SYNTHASE"/>
    <property type="match status" value="1"/>
</dbReference>
<dbReference type="Gene3D" id="1.10.357.140">
    <property type="entry name" value="UbiA prenyltransferase"/>
    <property type="match status" value="1"/>
</dbReference>
<keyword evidence="8" id="KW-1185">Reference proteome</keyword>
<evidence type="ECO:0000256" key="5">
    <source>
        <dbReference type="ARBA" id="ARBA00023136"/>
    </source>
</evidence>
<name>A0A1I6KKV9_9FLAO</name>
<dbReference type="InterPro" id="IPR000537">
    <property type="entry name" value="UbiA_prenyltransferase"/>
</dbReference>
<keyword evidence="2" id="KW-1003">Cell membrane</keyword>
<reference evidence="8" key="1">
    <citation type="submission" date="2016-10" db="EMBL/GenBank/DDBJ databases">
        <authorList>
            <person name="Varghese N."/>
            <person name="Submissions S."/>
        </authorList>
    </citation>
    <scope>NUCLEOTIDE SEQUENCE [LARGE SCALE GENOMIC DNA]</scope>
    <source>
        <strain evidence="8">DSM 19891</strain>
    </source>
</reference>
<feature type="transmembrane region" description="Helical" evidence="6">
    <location>
        <begin position="50"/>
        <end position="67"/>
    </location>
</feature>
<feature type="transmembrane region" description="Helical" evidence="6">
    <location>
        <begin position="97"/>
        <end position="130"/>
    </location>
</feature>
<dbReference type="NCBIfam" id="NF035940">
    <property type="entry name" value="prenyl_rel_EboC"/>
    <property type="match status" value="1"/>
</dbReference>
<feature type="transmembrane region" description="Helical" evidence="6">
    <location>
        <begin position="221"/>
        <end position="242"/>
    </location>
</feature>
<keyword evidence="4 6" id="KW-1133">Transmembrane helix</keyword>
<evidence type="ECO:0000313" key="7">
    <source>
        <dbReference type="EMBL" id="SFR91794.1"/>
    </source>
</evidence>
<dbReference type="CDD" id="cd13964">
    <property type="entry name" value="PT_UbiA_1"/>
    <property type="match status" value="1"/>
</dbReference>
<feature type="transmembrane region" description="Helical" evidence="6">
    <location>
        <begin position="254"/>
        <end position="272"/>
    </location>
</feature>
<dbReference type="PANTHER" id="PTHR42723:SF1">
    <property type="entry name" value="CHLOROPHYLL SYNTHASE, CHLOROPLASTIC"/>
    <property type="match status" value="1"/>
</dbReference>
<dbReference type="AlphaFoldDB" id="A0A1I6KKV9"/>
<evidence type="ECO:0000256" key="4">
    <source>
        <dbReference type="ARBA" id="ARBA00022989"/>
    </source>
</evidence>
<proteinExistence type="predicted"/>
<evidence type="ECO:0000256" key="6">
    <source>
        <dbReference type="SAM" id="Phobius"/>
    </source>
</evidence>
<keyword evidence="7" id="KW-0808">Transferase</keyword>
<dbReference type="EMBL" id="FOYX01000005">
    <property type="protein sequence ID" value="SFR91794.1"/>
    <property type="molecule type" value="Genomic_DNA"/>
</dbReference>
<organism evidence="7 8">
    <name type="scientific">Maribacter stanieri</name>
    <dbReference type="NCBI Taxonomy" id="440514"/>
    <lineage>
        <taxon>Bacteria</taxon>
        <taxon>Pseudomonadati</taxon>
        <taxon>Bacteroidota</taxon>
        <taxon>Flavobacteriia</taxon>
        <taxon>Flavobacteriales</taxon>
        <taxon>Flavobacteriaceae</taxon>
        <taxon>Maribacter</taxon>
    </lineage>
</organism>
<feature type="transmembrane region" description="Helical" evidence="6">
    <location>
        <begin position="196"/>
        <end position="215"/>
    </location>
</feature>
<dbReference type="GO" id="GO:0016020">
    <property type="term" value="C:membrane"/>
    <property type="evidence" value="ECO:0007669"/>
    <property type="project" value="UniProtKB-SubCell"/>
</dbReference>
<sequence length="299" mass="32634">MKEKLMGFARLARPANLPTAAADILAGTAIALYLKNIEVLKFLEDQSADILSLVFSSIALYAGGVVFNDVFDAELDAVERPERAIPSGLVPKREAVYFGIILMLIGITLAFKCSLLSGLISIALTIAILTYDAYFKQFSFSGPLNMGICRGLNLLMGMSILGTLSHWYISIVPVVYIFAITLISRGEVHGNNKKHIVWAGILYAIVILSIALVVMQQKDNLIVLLPFLILFGFLIFKPLVKAFKENSPSNIKKAVMSGVLSLVVMNACWVAGFSDWYLALAVLLLLPLSMLLSKLFAVT</sequence>
<accession>A0A1I6KKV9</accession>
<dbReference type="GO" id="GO:0016765">
    <property type="term" value="F:transferase activity, transferring alkyl or aryl (other than methyl) groups"/>
    <property type="evidence" value="ECO:0007669"/>
    <property type="project" value="InterPro"/>
</dbReference>
<comment type="subcellular location">
    <subcellularLocation>
        <location evidence="1">Membrane</location>
        <topology evidence="1">Multi-pass membrane protein</topology>
    </subcellularLocation>
</comment>
<evidence type="ECO:0000256" key="3">
    <source>
        <dbReference type="ARBA" id="ARBA00022692"/>
    </source>
</evidence>
<dbReference type="RefSeq" id="WP_091905550.1">
    <property type="nucleotide sequence ID" value="NZ_FOYX01000005.1"/>
</dbReference>
<protein>
    <submittedName>
        <fullName evidence="7">4-hydroxybenzoate polyprenyltransferase</fullName>
    </submittedName>
</protein>
<evidence type="ECO:0000313" key="8">
    <source>
        <dbReference type="Proteomes" id="UP000199462"/>
    </source>
</evidence>